<proteinExistence type="predicted"/>
<evidence type="ECO:0000256" key="3">
    <source>
        <dbReference type="ARBA" id="ARBA00022737"/>
    </source>
</evidence>
<evidence type="ECO:0000256" key="5">
    <source>
        <dbReference type="ARBA" id="ARBA00022833"/>
    </source>
</evidence>
<organism evidence="10 11">
    <name type="scientific">Eumeta variegata</name>
    <name type="common">Bagworm moth</name>
    <name type="synonym">Eumeta japonica</name>
    <dbReference type="NCBI Taxonomy" id="151549"/>
    <lineage>
        <taxon>Eukaryota</taxon>
        <taxon>Metazoa</taxon>
        <taxon>Ecdysozoa</taxon>
        <taxon>Arthropoda</taxon>
        <taxon>Hexapoda</taxon>
        <taxon>Insecta</taxon>
        <taxon>Pterygota</taxon>
        <taxon>Neoptera</taxon>
        <taxon>Endopterygota</taxon>
        <taxon>Lepidoptera</taxon>
        <taxon>Glossata</taxon>
        <taxon>Ditrysia</taxon>
        <taxon>Tineoidea</taxon>
        <taxon>Psychidae</taxon>
        <taxon>Oiketicinae</taxon>
        <taxon>Eumeta</taxon>
    </lineage>
</organism>
<keyword evidence="5" id="KW-0862">Zinc</keyword>
<evidence type="ECO:0000259" key="9">
    <source>
        <dbReference type="PROSITE" id="PS50157"/>
    </source>
</evidence>
<feature type="domain" description="C2H2-type" evidence="9">
    <location>
        <begin position="472"/>
        <end position="499"/>
    </location>
</feature>
<comment type="caution">
    <text evidence="10">The sequence shown here is derived from an EMBL/GenBank/DDBJ whole genome shotgun (WGS) entry which is preliminary data.</text>
</comment>
<accession>A0A4C1VK76</accession>
<evidence type="ECO:0000256" key="7">
    <source>
        <dbReference type="PROSITE-ProRule" id="PRU00042"/>
    </source>
</evidence>
<keyword evidence="2" id="KW-0479">Metal-binding</keyword>
<feature type="compositionally biased region" description="Basic residues" evidence="8">
    <location>
        <begin position="850"/>
        <end position="866"/>
    </location>
</feature>
<feature type="domain" description="C2H2-type" evidence="9">
    <location>
        <begin position="605"/>
        <end position="633"/>
    </location>
</feature>
<feature type="domain" description="C2H2-type" evidence="9">
    <location>
        <begin position="828"/>
        <end position="857"/>
    </location>
</feature>
<evidence type="ECO:0000256" key="1">
    <source>
        <dbReference type="ARBA" id="ARBA00004123"/>
    </source>
</evidence>
<dbReference type="Gene3D" id="3.30.160.60">
    <property type="entry name" value="Classic Zinc Finger"/>
    <property type="match status" value="5"/>
</dbReference>
<dbReference type="GO" id="GO:0008270">
    <property type="term" value="F:zinc ion binding"/>
    <property type="evidence" value="ECO:0007669"/>
    <property type="project" value="UniProtKB-KW"/>
</dbReference>
<dbReference type="OrthoDB" id="8823111at2759"/>
<feature type="domain" description="C2H2-type" evidence="9">
    <location>
        <begin position="800"/>
        <end position="827"/>
    </location>
</feature>
<dbReference type="GO" id="GO:0000981">
    <property type="term" value="F:DNA-binding transcription factor activity, RNA polymerase II-specific"/>
    <property type="evidence" value="ECO:0007669"/>
    <property type="project" value="TreeGrafter"/>
</dbReference>
<evidence type="ECO:0000256" key="2">
    <source>
        <dbReference type="ARBA" id="ARBA00022723"/>
    </source>
</evidence>
<dbReference type="STRING" id="151549.A0A4C1VK76"/>
<dbReference type="EMBL" id="BGZK01000356">
    <property type="protein sequence ID" value="GBP38940.1"/>
    <property type="molecule type" value="Genomic_DNA"/>
</dbReference>
<name>A0A4C1VK76_EUMVA</name>
<dbReference type="InterPro" id="IPR036236">
    <property type="entry name" value="Znf_C2H2_sf"/>
</dbReference>
<keyword evidence="6" id="KW-0539">Nucleus</keyword>
<keyword evidence="11" id="KW-1185">Reference proteome</keyword>
<gene>
    <name evidence="10" type="primary">ZNF808</name>
    <name evidence="10" type="ORF">EVAR_95690_1</name>
</gene>
<evidence type="ECO:0000313" key="11">
    <source>
        <dbReference type="Proteomes" id="UP000299102"/>
    </source>
</evidence>
<feature type="domain" description="C2H2-type" evidence="9">
    <location>
        <begin position="667"/>
        <end position="694"/>
    </location>
</feature>
<dbReference type="AlphaFoldDB" id="A0A4C1VK76"/>
<feature type="domain" description="C2H2-type" evidence="9">
    <location>
        <begin position="744"/>
        <end position="771"/>
    </location>
</feature>
<dbReference type="PANTHER" id="PTHR24379">
    <property type="entry name" value="KRAB AND ZINC FINGER DOMAIN-CONTAINING"/>
    <property type="match status" value="1"/>
</dbReference>
<evidence type="ECO:0000256" key="8">
    <source>
        <dbReference type="SAM" id="MobiDB-lite"/>
    </source>
</evidence>
<dbReference type="InterPro" id="IPR013087">
    <property type="entry name" value="Znf_C2H2_type"/>
</dbReference>
<sequence length="881" mass="101853">MCENDETEKIRITEEGEVINVSTITSENENGHEFHHTYEFLTKIKPVGIFESTKRKSIHHNDSVNEREYTANCSNVGSLSAKELKAEVMNIPYLVDDHDIFKEKTLSFKSSFSTITDIVEKLKEAYRAYRKEYCLESFLNLASIETCELPIPTNKSSIDNKYKIFVLYRSEAISVLAPDTIKVEDINIKTSLDRQVVDNNIVSKVDTEISSNEIKNVALIQDENIESDALSNIIIDSTPVPRFCAKDDLVSDKVETNKFIDIEEASSRNNIKPEYHNCINSASCDNSGGEYDYTMPSEYNTRIQCRTRRKRKQRFVTEDGIESYKTKRTRQRRNMKSIENKCADERISTISSNKNKTLKLKKSGSVKKTVKSADEIFLEAKEHVIFHKDEKIKPEHGETEIVDDRYNNEQSFDDGSQREKIGKVFKVTRTSGPPFDASYFEGYATFVLLTPEEAQKEVLSRKETPNYMYSEFKCDLCFRGFESKVTYHNHMKKHSPVRHSEKSVTAADLSCPEYLLRHPPSRKLFLAVEYFYVDLNKTIKVTYSEHGEYKCEFCHLRFRNQRYLNKHKLGAHKRKFSCKICPFVCFCSMPNSLLMHKRKKHLTTAVCDLCGSTFNTERGVRSHKLLAHREETNPRLGPVCDLCDVHFANEAAWKKHIVLSAKHFVSNGCQHCGETFESESALKIHARVHARKQRRPRSECRVPGDCTMCGETLQNETERRKHLLTAHPDSKAAQSAQADETPQCVCEICGKMFKKPCFLNYHMRVHTGEKPYTCNDCGKSYAYSGVLSEHKATHTSHPQHRCHLCPKTFKFKSALYKHVRAHLGIRPHKCHFCDKSFPTPCELRSHTHHTHHKVPWPKRERRRQRKSTQSTSREISYEYDN</sequence>
<protein>
    <submittedName>
        <fullName evidence="10">Zinc finger protein 808</fullName>
    </submittedName>
</protein>
<reference evidence="10 11" key="1">
    <citation type="journal article" date="2019" name="Commun. Biol.">
        <title>The bagworm genome reveals a unique fibroin gene that provides high tensile strength.</title>
        <authorList>
            <person name="Kono N."/>
            <person name="Nakamura H."/>
            <person name="Ohtoshi R."/>
            <person name="Tomita M."/>
            <person name="Numata K."/>
            <person name="Arakawa K."/>
        </authorList>
    </citation>
    <scope>NUCLEOTIDE SEQUENCE [LARGE SCALE GENOMIC DNA]</scope>
</reference>
<dbReference type="GO" id="GO:0005634">
    <property type="term" value="C:nucleus"/>
    <property type="evidence" value="ECO:0007669"/>
    <property type="project" value="UniProtKB-SubCell"/>
</dbReference>
<dbReference type="SMART" id="SM00355">
    <property type="entry name" value="ZnF_C2H2"/>
    <property type="match status" value="11"/>
</dbReference>
<feature type="domain" description="C2H2-type" evidence="9">
    <location>
        <begin position="549"/>
        <end position="577"/>
    </location>
</feature>
<dbReference type="PROSITE" id="PS00028">
    <property type="entry name" value="ZINC_FINGER_C2H2_1"/>
    <property type="match status" value="9"/>
</dbReference>
<dbReference type="Pfam" id="PF00096">
    <property type="entry name" value="zf-C2H2"/>
    <property type="match status" value="4"/>
</dbReference>
<dbReference type="GO" id="GO:0000977">
    <property type="term" value="F:RNA polymerase II transcription regulatory region sequence-specific DNA binding"/>
    <property type="evidence" value="ECO:0007669"/>
    <property type="project" value="TreeGrafter"/>
</dbReference>
<comment type="subcellular location">
    <subcellularLocation>
        <location evidence="1">Nucleus</location>
    </subcellularLocation>
</comment>
<evidence type="ECO:0000256" key="6">
    <source>
        <dbReference type="ARBA" id="ARBA00023242"/>
    </source>
</evidence>
<keyword evidence="4 7" id="KW-0863">Zinc-finger</keyword>
<feature type="domain" description="C2H2-type" evidence="9">
    <location>
        <begin position="772"/>
        <end position="799"/>
    </location>
</feature>
<evidence type="ECO:0000313" key="10">
    <source>
        <dbReference type="EMBL" id="GBP38940.1"/>
    </source>
</evidence>
<feature type="region of interest" description="Disordered" evidence="8">
    <location>
        <begin position="850"/>
        <end position="881"/>
    </location>
</feature>
<dbReference type="FunFam" id="3.30.160.60:FF:000557">
    <property type="entry name" value="zinc finger and SCAN domain-containing protein 29"/>
    <property type="match status" value="1"/>
</dbReference>
<dbReference type="PROSITE" id="PS50157">
    <property type="entry name" value="ZINC_FINGER_C2H2_2"/>
    <property type="match status" value="8"/>
</dbReference>
<evidence type="ECO:0000256" key="4">
    <source>
        <dbReference type="ARBA" id="ARBA00022771"/>
    </source>
</evidence>
<dbReference type="FunFam" id="3.30.160.60:FF:000145">
    <property type="entry name" value="Zinc finger protein 574"/>
    <property type="match status" value="1"/>
</dbReference>
<dbReference type="Proteomes" id="UP000299102">
    <property type="component" value="Unassembled WGS sequence"/>
</dbReference>
<keyword evidence="3" id="KW-0677">Repeat</keyword>
<dbReference type="PANTHER" id="PTHR24379:SF121">
    <property type="entry name" value="C2H2-TYPE DOMAIN-CONTAINING PROTEIN"/>
    <property type="match status" value="1"/>
</dbReference>
<dbReference type="SUPFAM" id="SSF57667">
    <property type="entry name" value="beta-beta-alpha zinc fingers"/>
    <property type="match status" value="3"/>
</dbReference>